<keyword evidence="2" id="KW-0472">Membrane</keyword>
<reference evidence="4" key="2">
    <citation type="submission" date="2020-09" db="EMBL/GenBank/DDBJ databases">
        <authorList>
            <person name="Sun Q."/>
            <person name="Ohkuma M."/>
        </authorList>
    </citation>
    <scope>NUCLEOTIDE SEQUENCE</scope>
    <source>
        <strain evidence="4">JCM 4335</strain>
    </source>
</reference>
<dbReference type="Proteomes" id="UP000654123">
    <property type="component" value="Unassembled WGS sequence"/>
</dbReference>
<evidence type="ECO:0000259" key="3">
    <source>
        <dbReference type="Pfam" id="PF20182"/>
    </source>
</evidence>
<feature type="transmembrane region" description="Helical" evidence="2">
    <location>
        <begin position="6"/>
        <end position="28"/>
    </location>
</feature>
<proteinExistence type="predicted"/>
<feature type="transmembrane region" description="Helical" evidence="2">
    <location>
        <begin position="78"/>
        <end position="96"/>
    </location>
</feature>
<sequence>MRTDTAAFAAWLSVVSTVALWSAVLLRASSALRSPNQRGLWLAVATAATAMTLHLPAVHRRVACGGDHVYDVALAKNLIGVVSAAAVLHFVTMATASRRLRYGLHAVTAVVLGSLVLLHAVAPAHEAHTIRGAGAAAPSVPYWLVLIGAHLLTNAVCVAVCWRYGARAESPLLRSALWLFGLGTAVAGLYWAGHLVRLLSGATWVSPLLAPAMGVHGLLRAAALLVPAIPAVRRAGTDIATIWRLTPLWRELVEAVPTVALSRPRARSLDVLWPLAPWRLLAYRRVIETRDAILVLHGHVDPGTAEAARAHAAGHLPESGREAFVLACLLRAARAARLAGRSEASPPREPSGGAPRDLPDERRFLLQVAEAYRSPAAARFARTPDRAAASP</sequence>
<name>A0A918AZI9_9ACTN</name>
<keyword evidence="2" id="KW-1133">Transmembrane helix</keyword>
<feature type="transmembrane region" description="Helical" evidence="2">
    <location>
        <begin position="103"/>
        <end position="122"/>
    </location>
</feature>
<reference evidence="4" key="1">
    <citation type="journal article" date="2014" name="Int. J. Syst. Evol. Microbiol.">
        <title>Complete genome sequence of Corynebacterium casei LMG S-19264T (=DSM 44701T), isolated from a smear-ripened cheese.</title>
        <authorList>
            <consortium name="US DOE Joint Genome Institute (JGI-PGF)"/>
            <person name="Walter F."/>
            <person name="Albersmeier A."/>
            <person name="Kalinowski J."/>
            <person name="Ruckert C."/>
        </authorList>
    </citation>
    <scope>NUCLEOTIDE SEQUENCE</scope>
    <source>
        <strain evidence="4">JCM 4335</strain>
    </source>
</reference>
<keyword evidence="5" id="KW-1185">Reference proteome</keyword>
<accession>A0A918AZI9</accession>
<dbReference type="RefSeq" id="WP_189533281.1">
    <property type="nucleotide sequence ID" value="NZ_BMSV01000005.1"/>
</dbReference>
<dbReference type="InterPro" id="IPR050039">
    <property type="entry name" value="MAB_1171c-like"/>
</dbReference>
<feature type="domain" description="DUF6545" evidence="3">
    <location>
        <begin position="241"/>
        <end position="374"/>
    </location>
</feature>
<evidence type="ECO:0000256" key="2">
    <source>
        <dbReference type="SAM" id="Phobius"/>
    </source>
</evidence>
<protein>
    <recommendedName>
        <fullName evidence="3">DUF6545 domain-containing protein</fullName>
    </recommendedName>
</protein>
<organism evidence="4 5">
    <name type="scientific">Streptomyces roseolilacinus</name>
    <dbReference type="NCBI Taxonomy" id="66904"/>
    <lineage>
        <taxon>Bacteria</taxon>
        <taxon>Bacillati</taxon>
        <taxon>Actinomycetota</taxon>
        <taxon>Actinomycetes</taxon>
        <taxon>Kitasatosporales</taxon>
        <taxon>Streptomycetaceae</taxon>
        <taxon>Streptomyces</taxon>
    </lineage>
</organism>
<dbReference type="Pfam" id="PF20182">
    <property type="entry name" value="DUF6545"/>
    <property type="match status" value="1"/>
</dbReference>
<feature type="transmembrane region" description="Helical" evidence="2">
    <location>
        <begin position="176"/>
        <end position="196"/>
    </location>
</feature>
<feature type="transmembrane region" description="Helical" evidence="2">
    <location>
        <begin position="142"/>
        <end position="164"/>
    </location>
</feature>
<dbReference type="InterPro" id="IPR046675">
    <property type="entry name" value="DUF6545"/>
</dbReference>
<evidence type="ECO:0000313" key="4">
    <source>
        <dbReference type="EMBL" id="GGQ07010.1"/>
    </source>
</evidence>
<comment type="caution">
    <text evidence="4">The sequence shown here is derived from an EMBL/GenBank/DDBJ whole genome shotgun (WGS) entry which is preliminary data.</text>
</comment>
<keyword evidence="2" id="KW-0812">Transmembrane</keyword>
<dbReference type="EMBL" id="BMSV01000005">
    <property type="protein sequence ID" value="GGQ07010.1"/>
    <property type="molecule type" value="Genomic_DNA"/>
</dbReference>
<evidence type="ECO:0000256" key="1">
    <source>
        <dbReference type="SAM" id="MobiDB-lite"/>
    </source>
</evidence>
<gene>
    <name evidence="4" type="ORF">GCM10010249_26560</name>
</gene>
<evidence type="ECO:0000313" key="5">
    <source>
        <dbReference type="Proteomes" id="UP000654123"/>
    </source>
</evidence>
<dbReference type="AlphaFoldDB" id="A0A918AZI9"/>
<feature type="transmembrane region" description="Helical" evidence="2">
    <location>
        <begin position="40"/>
        <end position="58"/>
    </location>
</feature>
<dbReference type="NCBIfam" id="NF042915">
    <property type="entry name" value="MAB_1171c_fam"/>
    <property type="match status" value="1"/>
</dbReference>
<feature type="region of interest" description="Disordered" evidence="1">
    <location>
        <begin position="340"/>
        <end position="359"/>
    </location>
</feature>